<sequence>MLSCYKLVDKHIIFNFISLTYDEIKGSPYLDKAFYKAKVANDYEEVPVRYNSYKDEIEFQKEGKILVLPKESKFSRIEIKSPKQTFILFENKDDLGGYSIELVNGKNSLYKKIKTVFKDFVSAANSYASDTPASFKTQDPIYFIKKEDGSIKKLKNQKETLEQFPDKKEVLSTFFKSNKIKFDRDEDLIKLTNFINQN</sequence>
<dbReference type="STRING" id="356305.SAMN05421841_2725"/>
<dbReference type="AlphaFoldDB" id="A0A1I0RI74"/>
<evidence type="ECO:0000313" key="1">
    <source>
        <dbReference type="EMBL" id="SEW40638.1"/>
    </source>
</evidence>
<dbReference type="Proteomes" id="UP000199469">
    <property type="component" value="Unassembled WGS sequence"/>
</dbReference>
<reference evidence="2" key="1">
    <citation type="submission" date="2016-10" db="EMBL/GenBank/DDBJ databases">
        <authorList>
            <person name="Varghese N."/>
            <person name="Submissions S."/>
        </authorList>
    </citation>
    <scope>NUCLEOTIDE SEQUENCE [LARGE SCALE GENOMIC DNA]</scope>
    <source>
        <strain evidence="2">DSM 17724</strain>
    </source>
</reference>
<organism evidence="1 2">
    <name type="scientific">Chryseobacterium wanjuense</name>
    <dbReference type="NCBI Taxonomy" id="356305"/>
    <lineage>
        <taxon>Bacteria</taxon>
        <taxon>Pseudomonadati</taxon>
        <taxon>Bacteroidota</taxon>
        <taxon>Flavobacteriia</taxon>
        <taxon>Flavobacteriales</taxon>
        <taxon>Weeksellaceae</taxon>
        <taxon>Chryseobacterium group</taxon>
        <taxon>Chryseobacterium</taxon>
    </lineage>
</organism>
<dbReference type="EMBL" id="FOIU01000002">
    <property type="protein sequence ID" value="SEW40638.1"/>
    <property type="molecule type" value="Genomic_DNA"/>
</dbReference>
<proteinExistence type="predicted"/>
<gene>
    <name evidence="1" type="ORF">SAMN05421841_2725</name>
</gene>
<keyword evidence="2" id="KW-1185">Reference proteome</keyword>
<evidence type="ECO:0000313" key="2">
    <source>
        <dbReference type="Proteomes" id="UP000199469"/>
    </source>
</evidence>
<accession>A0A1I0RI74</accession>
<name>A0A1I0RI74_9FLAO</name>
<protein>
    <submittedName>
        <fullName evidence="1">Uncharacterized protein</fullName>
    </submittedName>
</protein>